<dbReference type="GO" id="GO:0004653">
    <property type="term" value="F:polypeptide N-acetylgalactosaminyltransferase activity"/>
    <property type="evidence" value="ECO:0007669"/>
    <property type="project" value="TreeGrafter"/>
</dbReference>
<sequence>MMALISGGQKTLMSFKAWQCGGSVEVAPCSRVGHVFRKKHPYTFPDGNANTYLKNSRRVAEVWLDEFIHFFYETRPSALQIPYGDIGDRKELRSRLKCRGFGWYQKTIYPELATPSRHELAYGQLRQRNLCLQGPDSPPPDQKQQQSQEGEQQVEVTTCVAERVTQEWSLSQDGAVAHGNLCLSVLSPRDARVHVLPCHAGPKQRWIRQGRRLQHGASGLCLDSASDYGALVQPCRNNLLSQQWDFSVELQALTTL</sequence>
<name>A0AAW0Y6I2_CHEQU</name>
<dbReference type="SMART" id="SM00458">
    <property type="entry name" value="RICIN"/>
    <property type="match status" value="1"/>
</dbReference>
<dbReference type="EMBL" id="JARKIK010000015">
    <property type="protein sequence ID" value="KAK8747278.1"/>
    <property type="molecule type" value="Genomic_DNA"/>
</dbReference>
<dbReference type="SUPFAM" id="SSF53448">
    <property type="entry name" value="Nucleotide-diphospho-sugar transferases"/>
    <property type="match status" value="1"/>
</dbReference>
<reference evidence="5 6" key="1">
    <citation type="journal article" date="2024" name="BMC Genomics">
        <title>Genome assembly of redclaw crayfish (Cherax quadricarinatus) provides insights into its immune adaptation and hypoxia tolerance.</title>
        <authorList>
            <person name="Liu Z."/>
            <person name="Zheng J."/>
            <person name="Li H."/>
            <person name="Fang K."/>
            <person name="Wang S."/>
            <person name="He J."/>
            <person name="Zhou D."/>
            <person name="Weng S."/>
            <person name="Chi M."/>
            <person name="Gu Z."/>
            <person name="He J."/>
            <person name="Li F."/>
            <person name="Wang M."/>
        </authorList>
    </citation>
    <scope>NUCLEOTIDE SEQUENCE [LARGE SCALE GENOMIC DNA]</scope>
    <source>
        <strain evidence="5">ZL_2023a</strain>
    </source>
</reference>
<dbReference type="InterPro" id="IPR000772">
    <property type="entry name" value="Ricin_B_lectin"/>
</dbReference>
<dbReference type="Gene3D" id="2.80.10.50">
    <property type="match status" value="1"/>
</dbReference>
<gene>
    <name evidence="5" type="ORF">OTU49_016727</name>
</gene>
<feature type="region of interest" description="Disordered" evidence="3">
    <location>
        <begin position="131"/>
        <end position="151"/>
    </location>
</feature>
<dbReference type="GO" id="GO:0005794">
    <property type="term" value="C:Golgi apparatus"/>
    <property type="evidence" value="ECO:0007669"/>
    <property type="project" value="TreeGrafter"/>
</dbReference>
<dbReference type="InterPro" id="IPR029044">
    <property type="entry name" value="Nucleotide-diphossugar_trans"/>
</dbReference>
<dbReference type="Gene3D" id="3.90.550.10">
    <property type="entry name" value="Spore Coat Polysaccharide Biosynthesis Protein SpsA, Chain A"/>
    <property type="match status" value="1"/>
</dbReference>
<evidence type="ECO:0000313" key="6">
    <source>
        <dbReference type="Proteomes" id="UP001445076"/>
    </source>
</evidence>
<dbReference type="Pfam" id="PF00652">
    <property type="entry name" value="Ricin_B_lectin"/>
    <property type="match status" value="1"/>
</dbReference>
<keyword evidence="1" id="KW-0430">Lectin</keyword>
<dbReference type="PANTHER" id="PTHR11675">
    <property type="entry name" value="N-ACETYLGALACTOSAMINYLTRANSFERASE"/>
    <property type="match status" value="1"/>
</dbReference>
<feature type="domain" description="Ricin B lectin" evidence="4">
    <location>
        <begin position="121"/>
        <end position="247"/>
    </location>
</feature>
<protein>
    <recommendedName>
        <fullName evidence="4">Ricin B lectin domain-containing protein</fullName>
    </recommendedName>
</protein>
<keyword evidence="2" id="KW-1015">Disulfide bond</keyword>
<dbReference type="GO" id="GO:0006493">
    <property type="term" value="P:protein O-linked glycosylation"/>
    <property type="evidence" value="ECO:0007669"/>
    <property type="project" value="TreeGrafter"/>
</dbReference>
<dbReference type="PROSITE" id="PS50231">
    <property type="entry name" value="RICIN_B_LECTIN"/>
    <property type="match status" value="1"/>
</dbReference>
<dbReference type="Proteomes" id="UP001445076">
    <property type="component" value="Unassembled WGS sequence"/>
</dbReference>
<evidence type="ECO:0000313" key="5">
    <source>
        <dbReference type="EMBL" id="KAK8747278.1"/>
    </source>
</evidence>
<evidence type="ECO:0000256" key="2">
    <source>
        <dbReference type="ARBA" id="ARBA00023157"/>
    </source>
</evidence>
<evidence type="ECO:0000256" key="1">
    <source>
        <dbReference type="ARBA" id="ARBA00022734"/>
    </source>
</evidence>
<comment type="caution">
    <text evidence="5">The sequence shown here is derived from an EMBL/GenBank/DDBJ whole genome shotgun (WGS) entry which is preliminary data.</text>
</comment>
<dbReference type="SUPFAM" id="SSF50370">
    <property type="entry name" value="Ricin B-like lectins"/>
    <property type="match status" value="1"/>
</dbReference>
<organism evidence="5 6">
    <name type="scientific">Cherax quadricarinatus</name>
    <name type="common">Australian red claw crayfish</name>
    <dbReference type="NCBI Taxonomy" id="27406"/>
    <lineage>
        <taxon>Eukaryota</taxon>
        <taxon>Metazoa</taxon>
        <taxon>Ecdysozoa</taxon>
        <taxon>Arthropoda</taxon>
        <taxon>Crustacea</taxon>
        <taxon>Multicrustacea</taxon>
        <taxon>Malacostraca</taxon>
        <taxon>Eumalacostraca</taxon>
        <taxon>Eucarida</taxon>
        <taxon>Decapoda</taxon>
        <taxon>Pleocyemata</taxon>
        <taxon>Astacidea</taxon>
        <taxon>Parastacoidea</taxon>
        <taxon>Parastacidae</taxon>
        <taxon>Cherax</taxon>
    </lineage>
</organism>
<keyword evidence="6" id="KW-1185">Reference proteome</keyword>
<dbReference type="PANTHER" id="PTHR11675:SF119">
    <property type="entry name" value="POLYPEPTIDE N-ACETYLGALACTOSAMINYLTRANSFERASE 2"/>
    <property type="match status" value="1"/>
</dbReference>
<dbReference type="GO" id="GO:0030246">
    <property type="term" value="F:carbohydrate binding"/>
    <property type="evidence" value="ECO:0007669"/>
    <property type="project" value="UniProtKB-KW"/>
</dbReference>
<feature type="compositionally biased region" description="Low complexity" evidence="3">
    <location>
        <begin position="142"/>
        <end position="151"/>
    </location>
</feature>
<accession>A0AAW0Y6I2</accession>
<evidence type="ECO:0000256" key="3">
    <source>
        <dbReference type="SAM" id="MobiDB-lite"/>
    </source>
</evidence>
<evidence type="ECO:0000259" key="4">
    <source>
        <dbReference type="SMART" id="SM00458"/>
    </source>
</evidence>
<dbReference type="InterPro" id="IPR035992">
    <property type="entry name" value="Ricin_B-like_lectins"/>
</dbReference>
<dbReference type="CDD" id="cd23441">
    <property type="entry name" value="beta-trefoil_Ricin_GALNT14-like"/>
    <property type="match status" value="1"/>
</dbReference>
<dbReference type="AlphaFoldDB" id="A0AAW0Y6I2"/>
<proteinExistence type="predicted"/>